<keyword evidence="1" id="KW-0732">Signal</keyword>
<evidence type="ECO:0000256" key="1">
    <source>
        <dbReference type="SAM" id="SignalP"/>
    </source>
</evidence>
<evidence type="ECO:0008006" key="4">
    <source>
        <dbReference type="Google" id="ProtNLM"/>
    </source>
</evidence>
<keyword evidence="3" id="KW-1185">Reference proteome</keyword>
<organism evidence="2 3">
    <name type="scientific">Mucor saturninus</name>
    <dbReference type="NCBI Taxonomy" id="64648"/>
    <lineage>
        <taxon>Eukaryota</taxon>
        <taxon>Fungi</taxon>
        <taxon>Fungi incertae sedis</taxon>
        <taxon>Mucoromycota</taxon>
        <taxon>Mucoromycotina</taxon>
        <taxon>Mucoromycetes</taxon>
        <taxon>Mucorales</taxon>
        <taxon>Mucorineae</taxon>
        <taxon>Mucoraceae</taxon>
        <taxon>Mucor</taxon>
    </lineage>
</organism>
<reference evidence="2" key="1">
    <citation type="submission" date="2020-12" db="EMBL/GenBank/DDBJ databases">
        <title>Metabolic potential, ecology and presence of endohyphal bacteria is reflected in genomic diversity of Mucoromycotina.</title>
        <authorList>
            <person name="Muszewska A."/>
            <person name="Okrasinska A."/>
            <person name="Steczkiewicz K."/>
            <person name="Drgas O."/>
            <person name="Orlowska M."/>
            <person name="Perlinska-Lenart U."/>
            <person name="Aleksandrzak-Piekarczyk T."/>
            <person name="Szatraj K."/>
            <person name="Zielenkiewicz U."/>
            <person name="Pilsyk S."/>
            <person name="Malc E."/>
            <person name="Mieczkowski P."/>
            <person name="Kruszewska J.S."/>
            <person name="Biernat P."/>
            <person name="Pawlowska J."/>
        </authorList>
    </citation>
    <scope>NUCLEOTIDE SEQUENCE</scope>
    <source>
        <strain evidence="2">WA0000017839</strain>
    </source>
</reference>
<gene>
    <name evidence="2" type="ORF">INT47_010613</name>
</gene>
<feature type="chain" id="PRO_5034833967" description="Sequence orphan" evidence="1">
    <location>
        <begin position="21"/>
        <end position="492"/>
    </location>
</feature>
<feature type="signal peptide" evidence="1">
    <location>
        <begin position="1"/>
        <end position="20"/>
    </location>
</feature>
<name>A0A8H7V0W2_9FUNG</name>
<proteinExistence type="predicted"/>
<evidence type="ECO:0000313" key="2">
    <source>
        <dbReference type="EMBL" id="KAG2199238.1"/>
    </source>
</evidence>
<sequence>MVFAWKILLITVAFAVVVQSSKLYCISHGNSRLNVEKCTTSKNRQVSAAALTNNSVTATVQNNLTFDLICKSDPLTCEGVSTTFSKATEIISSVFQFETPLLINASFVDFCQEYGECTNDEQLVYIGKAHPSISYVMVDTSDNMTRMYPQPLLKQFTDLKIRPAWTLYDINAQFNSQVNWRFANNANPINSNQTDFLRNVLHELIHGLGFMVSWSDELYKGLSPLFQQDLDPFITPELLALTANEQLLNEYNSPLPFWGFVEYPLDKYLGYKESGNFHSYTSITSQLNQFYDSNVLFRNIVDMANSWYESSSYNIAKQVYARSVSQQDVLAVIQGEVVVTLESSVKPFLSGASLCHVDQSSYLNSSDYLMVYTANRGVGIVELDQLFPDGPFGPKLKRVMGALGYNIKAVKTIRPTLRYWSPPNGLVDSNSNPTPSLTININGPAKTPTVSSSSSNSPVSTSSASFTTIYPHNHFLRYTIHLVLLTSLLLSL</sequence>
<dbReference type="AlphaFoldDB" id="A0A8H7V0W2"/>
<dbReference type="OrthoDB" id="73465at2759"/>
<dbReference type="Proteomes" id="UP000603453">
    <property type="component" value="Unassembled WGS sequence"/>
</dbReference>
<protein>
    <recommendedName>
        <fullName evidence="4">Sequence orphan</fullName>
    </recommendedName>
</protein>
<accession>A0A8H7V0W2</accession>
<evidence type="ECO:0000313" key="3">
    <source>
        <dbReference type="Proteomes" id="UP000603453"/>
    </source>
</evidence>
<dbReference type="EMBL" id="JAEPRD010000099">
    <property type="protein sequence ID" value="KAG2199238.1"/>
    <property type="molecule type" value="Genomic_DNA"/>
</dbReference>
<comment type="caution">
    <text evidence="2">The sequence shown here is derived from an EMBL/GenBank/DDBJ whole genome shotgun (WGS) entry which is preliminary data.</text>
</comment>